<dbReference type="EMBL" id="WIXE01013615">
    <property type="protein sequence ID" value="KAK5974948.1"/>
    <property type="molecule type" value="Genomic_DNA"/>
</dbReference>
<evidence type="ECO:0000313" key="2">
    <source>
        <dbReference type="EMBL" id="KAK5974948.1"/>
    </source>
</evidence>
<gene>
    <name evidence="2" type="ORF">GCK32_018133</name>
</gene>
<sequence length="89" mass="10202">MDSKKLSPSIFAQLIPKAMNEIRLITDEDSEGSDDENLPSYKATKKHASDRKQKKSPAESPAPQSKSRKRLLVKMWIREFLNVLMNDNK</sequence>
<evidence type="ECO:0000256" key="1">
    <source>
        <dbReference type="SAM" id="MobiDB-lite"/>
    </source>
</evidence>
<dbReference type="AlphaFoldDB" id="A0AAN8G1X4"/>
<dbReference type="Proteomes" id="UP001331761">
    <property type="component" value="Unassembled WGS sequence"/>
</dbReference>
<feature type="compositionally biased region" description="Acidic residues" evidence="1">
    <location>
        <begin position="27"/>
        <end position="37"/>
    </location>
</feature>
<comment type="caution">
    <text evidence="2">The sequence shown here is derived from an EMBL/GenBank/DDBJ whole genome shotgun (WGS) entry which is preliminary data.</text>
</comment>
<organism evidence="2 3">
    <name type="scientific">Trichostrongylus colubriformis</name>
    <name type="common">Black scour worm</name>
    <dbReference type="NCBI Taxonomy" id="6319"/>
    <lineage>
        <taxon>Eukaryota</taxon>
        <taxon>Metazoa</taxon>
        <taxon>Ecdysozoa</taxon>
        <taxon>Nematoda</taxon>
        <taxon>Chromadorea</taxon>
        <taxon>Rhabditida</taxon>
        <taxon>Rhabditina</taxon>
        <taxon>Rhabditomorpha</taxon>
        <taxon>Strongyloidea</taxon>
        <taxon>Trichostrongylidae</taxon>
        <taxon>Trichostrongylus</taxon>
    </lineage>
</organism>
<name>A0AAN8G1X4_TRICO</name>
<evidence type="ECO:0000313" key="3">
    <source>
        <dbReference type="Proteomes" id="UP001331761"/>
    </source>
</evidence>
<proteinExistence type="predicted"/>
<protein>
    <submittedName>
        <fullName evidence="2">Uncharacterized protein</fullName>
    </submittedName>
</protein>
<feature type="region of interest" description="Disordered" evidence="1">
    <location>
        <begin position="26"/>
        <end position="68"/>
    </location>
</feature>
<reference evidence="2 3" key="1">
    <citation type="submission" date="2019-10" db="EMBL/GenBank/DDBJ databases">
        <title>Assembly and Annotation for the nematode Trichostrongylus colubriformis.</title>
        <authorList>
            <person name="Martin J."/>
        </authorList>
    </citation>
    <scope>NUCLEOTIDE SEQUENCE [LARGE SCALE GENOMIC DNA]</scope>
    <source>
        <strain evidence="2">G859</strain>
        <tissue evidence="2">Whole worm</tissue>
    </source>
</reference>
<feature type="compositionally biased region" description="Basic residues" evidence="1">
    <location>
        <begin position="43"/>
        <end position="55"/>
    </location>
</feature>
<keyword evidence="3" id="KW-1185">Reference proteome</keyword>
<accession>A0AAN8G1X4</accession>